<keyword evidence="2" id="KW-0813">Transport</keyword>
<dbReference type="Pfam" id="PF13715">
    <property type="entry name" value="CarbopepD_reg_2"/>
    <property type="match status" value="1"/>
</dbReference>
<dbReference type="SUPFAM" id="SSF49464">
    <property type="entry name" value="Carboxypeptidase regulatory domain-like"/>
    <property type="match status" value="1"/>
</dbReference>
<dbReference type="NCBIfam" id="TIGR04056">
    <property type="entry name" value="OMP_RagA_SusC"/>
    <property type="match status" value="1"/>
</dbReference>
<dbReference type="NCBIfam" id="TIGR04057">
    <property type="entry name" value="SusC_RagA_signa"/>
    <property type="match status" value="1"/>
</dbReference>
<dbReference type="Pfam" id="PF07715">
    <property type="entry name" value="Plug"/>
    <property type="match status" value="1"/>
</dbReference>
<dbReference type="InterPro" id="IPR012910">
    <property type="entry name" value="Plug_dom"/>
</dbReference>
<protein>
    <submittedName>
        <fullName evidence="6">TonB-dependent receptor</fullName>
    </submittedName>
</protein>
<dbReference type="InterPro" id="IPR037066">
    <property type="entry name" value="Plug_dom_sf"/>
</dbReference>
<dbReference type="InterPro" id="IPR039426">
    <property type="entry name" value="TonB-dep_rcpt-like"/>
</dbReference>
<proteinExistence type="inferred from homology"/>
<organism evidence="6 7">
    <name type="scientific">Chitinophaga pollutisoli</name>
    <dbReference type="NCBI Taxonomy" id="3133966"/>
    <lineage>
        <taxon>Bacteria</taxon>
        <taxon>Pseudomonadati</taxon>
        <taxon>Bacteroidota</taxon>
        <taxon>Chitinophagia</taxon>
        <taxon>Chitinophagales</taxon>
        <taxon>Chitinophagaceae</taxon>
        <taxon>Chitinophaga</taxon>
    </lineage>
</organism>
<dbReference type="RefSeq" id="WP_341835759.1">
    <property type="nucleotide sequence ID" value="NZ_CP149822.1"/>
</dbReference>
<evidence type="ECO:0000256" key="2">
    <source>
        <dbReference type="PROSITE-ProRule" id="PRU01360"/>
    </source>
</evidence>
<feature type="region of interest" description="Disordered" evidence="3">
    <location>
        <begin position="504"/>
        <end position="527"/>
    </location>
</feature>
<dbReference type="InterPro" id="IPR023996">
    <property type="entry name" value="TonB-dep_OMP_SusC/RagA"/>
</dbReference>
<keyword evidence="1 4" id="KW-0732">Signal</keyword>
<dbReference type="Proteomes" id="UP001485459">
    <property type="component" value="Chromosome"/>
</dbReference>
<keyword evidence="2" id="KW-1134">Transmembrane beta strand</keyword>
<dbReference type="PROSITE" id="PS52016">
    <property type="entry name" value="TONB_DEPENDENT_REC_3"/>
    <property type="match status" value="1"/>
</dbReference>
<feature type="compositionally biased region" description="Polar residues" evidence="3">
    <location>
        <begin position="504"/>
        <end position="514"/>
    </location>
</feature>
<feature type="signal peptide" evidence="4">
    <location>
        <begin position="1"/>
        <end position="32"/>
    </location>
</feature>
<dbReference type="PANTHER" id="PTHR30069">
    <property type="entry name" value="TONB-DEPENDENT OUTER MEMBRANE RECEPTOR"/>
    <property type="match status" value="1"/>
</dbReference>
<dbReference type="EMBL" id="CP149822">
    <property type="protein sequence ID" value="WZN40895.1"/>
    <property type="molecule type" value="Genomic_DNA"/>
</dbReference>
<dbReference type="SUPFAM" id="SSF56935">
    <property type="entry name" value="Porins"/>
    <property type="match status" value="1"/>
</dbReference>
<feature type="domain" description="TonB-dependent receptor plug" evidence="5">
    <location>
        <begin position="128"/>
        <end position="230"/>
    </location>
</feature>
<dbReference type="InterPro" id="IPR023997">
    <property type="entry name" value="TonB-dep_OMP_SusC/RagA_CS"/>
</dbReference>
<keyword evidence="2" id="KW-0998">Cell outer membrane</keyword>
<keyword evidence="6" id="KW-0675">Receptor</keyword>
<name>A0ABZ2YNX6_9BACT</name>
<dbReference type="Gene3D" id="2.170.130.10">
    <property type="entry name" value="TonB-dependent receptor, plug domain"/>
    <property type="match status" value="1"/>
</dbReference>
<dbReference type="InterPro" id="IPR008969">
    <property type="entry name" value="CarboxyPept-like_regulatory"/>
</dbReference>
<feature type="chain" id="PRO_5045820990" evidence="4">
    <location>
        <begin position="33"/>
        <end position="1058"/>
    </location>
</feature>
<evidence type="ECO:0000256" key="1">
    <source>
        <dbReference type="ARBA" id="ARBA00022729"/>
    </source>
</evidence>
<accession>A0ABZ2YNX6</accession>
<evidence type="ECO:0000313" key="7">
    <source>
        <dbReference type="Proteomes" id="UP001485459"/>
    </source>
</evidence>
<keyword evidence="7" id="KW-1185">Reference proteome</keyword>
<comment type="subcellular location">
    <subcellularLocation>
        <location evidence="2">Cell outer membrane</location>
        <topology evidence="2">Multi-pass membrane protein</topology>
    </subcellularLocation>
</comment>
<sequence length="1058" mass="119116">MNDIALQKVATVRRSKLMLLLLLCLSWAGAYAQTAGPQKVSGFVRDSAGSPLPQVTVYEKGTRNGTLSQPDGQFTINVKPGAILVFTMVGFRTQELAATPGTAMQVALLSSATELTDVVIVGYGAARKKSLTNAISSVSAQDIGNVRGGATVSTTLAGKVPGVSFRMPDGRPGASASIQIRNLGRPLYVIDGVQQDEGQFNNISPNDIESISFLKDASAAIYGVRAANGVVVVQTKRGRIGSRSSINLDANWGWQSWTRFIDVLDNSHEYMRLKAEAEMNRFPNIGDNPITTNITPEELEKYRQGTEYGYKSFNWRDFIVKENTPLNMYNLNFTGGTDKVTYYVSATRTFQNSVLGREYKFTRTNIQSNVSARVANGLHVGTSINGRVETRDNPGVPGGDDYWQARFAVLRNTPMERPFANDNPAYLNDIKHNETNWGYLNTQYAGKFKSDWRQLQMNLDAEWDVPFVEGLKISGLYSYYMADNVLNNHEYTYDTYTYNPSNDTYTRTGGSTNPWRERNQEKQINQSSQVRIGYERKFGDHKINAMVVSERINNHRLRNWIHAVPISNQLPLIYFNTSDTYTDQDNRQTRTGIAGRLNYEYGNKYFIEGLMRRDASFLFAPGKRVGYFPSVSGAWRLTEENFMKKVVGTGKILSDFKIRGSYGILGDDGEALGLAEFAYYEGYNYNDGIAILDGVAVVGSRDRGVPITNISWLESSITNVGFDFSMLGGRLNGAFDYFVRKRNGLRGRKQDILLPSELGYALPDENINKDKRFGQDFSLSYNDKAGKLSYRIGGNISYSRGQFVSSYNPLFFNSVDRYFNSAEGRLQGFTWGWEAIGQFKSQEEINSYPVNIDGKGNRSLLPGDIIYKDVDGDGRITDNDRRPMGWASGQQPNMNFGLQIGLGYEGFDFAADFSGASHYTWIQEWEMKVPFINDGNLNKIFTDRWHRSDIYDRNSQWTSGKYPALRYNDQGHSNNRASTFWNHNITYFRARTIELGYTLPTPLVNRAKIQKARFYVNAYNLFILDNMKEYSTDPEITDTNGLQYPQSKVFNVGCSLSF</sequence>
<evidence type="ECO:0000256" key="3">
    <source>
        <dbReference type="SAM" id="MobiDB-lite"/>
    </source>
</evidence>
<gene>
    <name evidence="6" type="ORF">WJU16_23305</name>
</gene>
<dbReference type="PANTHER" id="PTHR30069:SF29">
    <property type="entry name" value="HEMOGLOBIN AND HEMOGLOBIN-HAPTOGLOBIN-BINDING PROTEIN 1-RELATED"/>
    <property type="match status" value="1"/>
</dbReference>
<keyword evidence="2" id="KW-0472">Membrane</keyword>
<evidence type="ECO:0000256" key="4">
    <source>
        <dbReference type="SAM" id="SignalP"/>
    </source>
</evidence>
<evidence type="ECO:0000259" key="5">
    <source>
        <dbReference type="Pfam" id="PF07715"/>
    </source>
</evidence>
<reference evidence="7" key="1">
    <citation type="submission" date="2024-03" db="EMBL/GenBank/DDBJ databases">
        <title>Chitinophaga horti sp. nov., isolated from garden soil.</title>
        <authorList>
            <person name="Lee D.S."/>
            <person name="Han D.M."/>
            <person name="Baek J.H."/>
            <person name="Choi D.G."/>
            <person name="Jeon J.H."/>
            <person name="Jeon C.O."/>
        </authorList>
    </citation>
    <scope>NUCLEOTIDE SEQUENCE [LARGE SCALE GENOMIC DNA]</scope>
    <source>
        <strain evidence="7">GPA1</strain>
    </source>
</reference>
<evidence type="ECO:0000313" key="6">
    <source>
        <dbReference type="EMBL" id="WZN40895.1"/>
    </source>
</evidence>
<comment type="similarity">
    <text evidence="2">Belongs to the TonB-dependent receptor family.</text>
</comment>
<keyword evidence="2" id="KW-0812">Transmembrane</keyword>
<dbReference type="Gene3D" id="2.60.40.1120">
    <property type="entry name" value="Carboxypeptidase-like, regulatory domain"/>
    <property type="match status" value="1"/>
</dbReference>